<dbReference type="AlphaFoldDB" id="A0A317D8C6"/>
<accession>A0A317D8C6</accession>
<gene>
    <name evidence="1" type="ORF">DKT69_27370</name>
</gene>
<proteinExistence type="predicted"/>
<sequence length="87" mass="9915">MREHLPIRPIWLCRVCAQPWPCGEARLRLSAEYVNDQVALSVYLASMLGEATDDLRKLNPEPGPDHVLLFRRFLGWTRQGESPGQGE</sequence>
<evidence type="ECO:0008006" key="3">
    <source>
        <dbReference type="Google" id="ProtNLM"/>
    </source>
</evidence>
<evidence type="ECO:0000313" key="2">
    <source>
        <dbReference type="Proteomes" id="UP000246050"/>
    </source>
</evidence>
<dbReference type="Proteomes" id="UP000246050">
    <property type="component" value="Unassembled WGS sequence"/>
</dbReference>
<comment type="caution">
    <text evidence="1">The sequence shown here is derived from an EMBL/GenBank/DDBJ whole genome shotgun (WGS) entry which is preliminary data.</text>
</comment>
<name>A0A317D8C6_9ACTN</name>
<protein>
    <recommendedName>
        <fullName evidence="3">Flavin reductase</fullName>
    </recommendedName>
</protein>
<evidence type="ECO:0000313" key="1">
    <source>
        <dbReference type="EMBL" id="PWR11108.1"/>
    </source>
</evidence>
<organism evidence="1 2">
    <name type="scientific">Micromonospora sicca</name>
    <dbReference type="NCBI Taxonomy" id="2202420"/>
    <lineage>
        <taxon>Bacteria</taxon>
        <taxon>Bacillati</taxon>
        <taxon>Actinomycetota</taxon>
        <taxon>Actinomycetes</taxon>
        <taxon>Micromonosporales</taxon>
        <taxon>Micromonosporaceae</taxon>
        <taxon>Micromonospora</taxon>
    </lineage>
</organism>
<dbReference type="EMBL" id="QGKS01000333">
    <property type="protein sequence ID" value="PWR11108.1"/>
    <property type="molecule type" value="Genomic_DNA"/>
</dbReference>
<reference evidence="1 2" key="1">
    <citation type="submission" date="2018-05" db="EMBL/GenBank/DDBJ databases">
        <title>Micromonosporas from Atacama Desert.</title>
        <authorList>
            <person name="Carro L."/>
            <person name="Golinska P."/>
            <person name="Klenk H.-P."/>
            <person name="Goodfellow M."/>
        </authorList>
    </citation>
    <scope>NUCLEOTIDE SEQUENCE [LARGE SCALE GENOMIC DNA]</scope>
    <source>
        <strain evidence="1 2">4G51</strain>
    </source>
</reference>